<dbReference type="Gene3D" id="3.30.428.10">
    <property type="entry name" value="HIT-like"/>
    <property type="match status" value="1"/>
</dbReference>
<accession>A0ABR7RZR0</accession>
<organism evidence="3 4">
    <name type="scientific">Aquipseudomonas alcaligenes</name>
    <name type="common">Pseudomonas alcaligenes</name>
    <dbReference type="NCBI Taxonomy" id="43263"/>
    <lineage>
        <taxon>Bacteria</taxon>
        <taxon>Pseudomonadati</taxon>
        <taxon>Pseudomonadota</taxon>
        <taxon>Gammaproteobacteria</taxon>
        <taxon>Pseudomonadales</taxon>
        <taxon>Pseudomonadaceae</taxon>
        <taxon>Aquipseudomonas</taxon>
    </lineage>
</organism>
<dbReference type="SUPFAM" id="SSF54197">
    <property type="entry name" value="HIT-like"/>
    <property type="match status" value="1"/>
</dbReference>
<gene>
    <name evidence="3" type="ORF">A9179_07920</name>
</gene>
<evidence type="ECO:0000259" key="2">
    <source>
        <dbReference type="PROSITE" id="PS51084"/>
    </source>
</evidence>
<dbReference type="EMBL" id="LZEU01000001">
    <property type="protein sequence ID" value="MBC9250199.1"/>
    <property type="molecule type" value="Genomic_DNA"/>
</dbReference>
<dbReference type="PRINTS" id="PR00332">
    <property type="entry name" value="HISTRIAD"/>
</dbReference>
<dbReference type="InterPro" id="IPR011146">
    <property type="entry name" value="HIT-like"/>
</dbReference>
<keyword evidence="3" id="KW-0378">Hydrolase</keyword>
<dbReference type="Pfam" id="PF01230">
    <property type="entry name" value="HIT"/>
    <property type="match status" value="1"/>
</dbReference>
<dbReference type="InterPro" id="IPR036265">
    <property type="entry name" value="HIT-like_sf"/>
</dbReference>
<evidence type="ECO:0000256" key="1">
    <source>
        <dbReference type="PROSITE-ProRule" id="PRU00464"/>
    </source>
</evidence>
<dbReference type="PANTHER" id="PTHR46648">
    <property type="entry name" value="HIT FAMILY PROTEIN 1"/>
    <property type="match status" value="1"/>
</dbReference>
<dbReference type="PROSITE" id="PS00892">
    <property type="entry name" value="HIT_1"/>
    <property type="match status" value="1"/>
</dbReference>
<name>A0ABR7RZR0_AQUAC</name>
<dbReference type="PANTHER" id="PTHR46648:SF1">
    <property type="entry name" value="ADENOSINE 5'-MONOPHOSPHORAMIDASE HNT1"/>
    <property type="match status" value="1"/>
</dbReference>
<reference evidence="3 4" key="1">
    <citation type="submission" date="2016-06" db="EMBL/GenBank/DDBJ databases">
        <authorList>
            <person name="Ramos C."/>
            <person name="Pintado A."/>
            <person name="Crespo-Gomez J.I."/>
        </authorList>
    </citation>
    <scope>NUCLEOTIDE SEQUENCE [LARGE SCALE GENOMIC DNA]</scope>
    <source>
        <strain evidence="3 4">AVO110</strain>
    </source>
</reference>
<keyword evidence="4" id="KW-1185">Reference proteome</keyword>
<dbReference type="Proteomes" id="UP000744555">
    <property type="component" value="Unassembled WGS sequence"/>
</dbReference>
<dbReference type="GO" id="GO:0016787">
    <property type="term" value="F:hydrolase activity"/>
    <property type="evidence" value="ECO:0007669"/>
    <property type="project" value="UniProtKB-KW"/>
</dbReference>
<feature type="short sequence motif" description="Histidine triad motif" evidence="1">
    <location>
        <begin position="97"/>
        <end position="101"/>
    </location>
</feature>
<comment type="caution">
    <text evidence="3">The sequence shown here is derived from an EMBL/GenBank/DDBJ whole genome shotgun (WGS) entry which is preliminary data.</text>
</comment>
<dbReference type="PROSITE" id="PS51084">
    <property type="entry name" value="HIT_2"/>
    <property type="match status" value="1"/>
</dbReference>
<evidence type="ECO:0000313" key="4">
    <source>
        <dbReference type="Proteomes" id="UP000744555"/>
    </source>
</evidence>
<evidence type="ECO:0000313" key="3">
    <source>
        <dbReference type="EMBL" id="MBC9250199.1"/>
    </source>
</evidence>
<dbReference type="RefSeq" id="WP_187805303.1">
    <property type="nucleotide sequence ID" value="NZ_LZEU01000001.1"/>
</dbReference>
<dbReference type="InterPro" id="IPR019808">
    <property type="entry name" value="Histidine_triad_CS"/>
</dbReference>
<sequence length="148" mass="16455">MSCVFCAIADGQLPAHTLHEDEHFIVLLDIFPLRPAHVLIVARGHAPLLGDLPLPARDALLALAERVSRALYASGLGVQGINLLLNDGPVANQHVPHLHLHLLPRRRGDLPALCWRILTRFLPFGRRRLQARLAHEADVLRNALQRES</sequence>
<protein>
    <submittedName>
        <fullName evidence="3">HIT family hydrolase</fullName>
    </submittedName>
</protein>
<dbReference type="InterPro" id="IPR001310">
    <property type="entry name" value="Histidine_triad_HIT"/>
</dbReference>
<proteinExistence type="predicted"/>
<feature type="domain" description="HIT" evidence="2">
    <location>
        <begin position="4"/>
        <end position="112"/>
    </location>
</feature>